<gene>
    <name evidence="2" type="ORF">SRT_19950</name>
</gene>
<comment type="similarity">
    <text evidence="1">Belongs to the UPF0246 family.</text>
</comment>
<dbReference type="PANTHER" id="PTHR30283">
    <property type="entry name" value="PEROXIDE STRESS RESPONSE PROTEIN YAAA"/>
    <property type="match status" value="1"/>
</dbReference>
<dbReference type="GO" id="GO:0005829">
    <property type="term" value="C:cytosol"/>
    <property type="evidence" value="ECO:0007669"/>
    <property type="project" value="TreeGrafter"/>
</dbReference>
<dbReference type="InterPro" id="IPR005583">
    <property type="entry name" value="YaaA"/>
</dbReference>
<evidence type="ECO:0000313" key="2">
    <source>
        <dbReference type="EMBL" id="BAQ25256.1"/>
    </source>
</evidence>
<dbReference type="PANTHER" id="PTHR30283:SF4">
    <property type="entry name" value="PEROXIDE STRESS RESISTANCE PROTEIN YAAA"/>
    <property type="match status" value="1"/>
</dbReference>
<dbReference type="Pfam" id="PF03883">
    <property type="entry name" value="H2O2_YaaD"/>
    <property type="match status" value="1"/>
</dbReference>
<accession>A0A1L7LM66</accession>
<dbReference type="NCBIfam" id="NF002543">
    <property type="entry name" value="PRK02101.1-4"/>
    <property type="match status" value="1"/>
</dbReference>
<keyword evidence="3" id="KW-1185">Reference proteome</keyword>
<dbReference type="AlphaFoldDB" id="A0A1L7LM66"/>
<dbReference type="GO" id="GO:0033194">
    <property type="term" value="P:response to hydroperoxide"/>
    <property type="evidence" value="ECO:0007669"/>
    <property type="project" value="TreeGrafter"/>
</dbReference>
<dbReference type="KEGG" id="strg:SRT_19950"/>
<reference evidence="2 3" key="1">
    <citation type="journal article" date="2016" name="Microbiol. Immunol.">
        <title>Complete genome sequence of Streptococcus troglodytae TKU31 isolated from the oral cavity of a chimpanzee (Pan troglodytes).</title>
        <authorList>
            <person name="Okamoto M."/>
            <person name="Naito M."/>
            <person name="Miyanohara M."/>
            <person name="Imai S."/>
            <person name="Nomura Y."/>
            <person name="Saito W."/>
            <person name="Momoi Y."/>
            <person name="Takada K."/>
            <person name="Miyabe-Nishiwaki T."/>
            <person name="Tomonaga M."/>
            <person name="Hanada N."/>
        </authorList>
    </citation>
    <scope>NUCLEOTIDE SEQUENCE [LARGE SCALE GENOMIC DNA]</scope>
    <source>
        <strain evidence="3">TKU 31</strain>
    </source>
</reference>
<dbReference type="EMBL" id="AP014612">
    <property type="protein sequence ID" value="BAQ25256.1"/>
    <property type="molecule type" value="Genomic_DNA"/>
</dbReference>
<proteinExistence type="inferred from homology"/>
<evidence type="ECO:0000313" key="3">
    <source>
        <dbReference type="Proteomes" id="UP000217758"/>
    </source>
</evidence>
<protein>
    <recommendedName>
        <fullName evidence="1">UPF0246 protein SRT_19950</fullName>
    </recommendedName>
</protein>
<dbReference type="HAMAP" id="MF_00652">
    <property type="entry name" value="UPF0246"/>
    <property type="match status" value="1"/>
</dbReference>
<dbReference type="Proteomes" id="UP000217758">
    <property type="component" value="Chromosome"/>
</dbReference>
<name>A0A1L7LM66_9STRE</name>
<organism evidence="2 3">
    <name type="scientific">Streptococcus troglodytae</name>
    <dbReference type="NCBI Taxonomy" id="1111760"/>
    <lineage>
        <taxon>Bacteria</taxon>
        <taxon>Bacillati</taxon>
        <taxon>Bacillota</taxon>
        <taxon>Bacilli</taxon>
        <taxon>Lactobacillales</taxon>
        <taxon>Streptococcaceae</taxon>
        <taxon>Streptococcus</taxon>
    </lineage>
</organism>
<sequence>MMKFLIPTAKEIKEDSKPYPQHLSRKSQILVNHMNALSIEELKKSYKVSPQIARTELQKWQDIKNGEALAYPALHLFNGLMYRHIKRRYLTVEEETFLKEKVFITSALYGIIPALEPLVPHRLDFNTKIKIKGETLKNYWRKTYDNFALDNPSTVSLLSSEFETVFSPKVRNQLITLRFLENQNGQLKSHSTISKKARGAFLTQVIQQQTQTIDDLKKISFNGFNYQDNLSGPLKLIFIKQSK</sequence>
<evidence type="ECO:0000256" key="1">
    <source>
        <dbReference type="HAMAP-Rule" id="MF_00652"/>
    </source>
</evidence>